<sequence>MKTTQRALLGLFVLILTHIIICSIVSINSESRSNVIGRCPPRKLLARVSSSACLEKLKISNQAPERSATTSLRKGPTSNPNPTHNKLF</sequence>
<protein>
    <submittedName>
        <fullName evidence="3">Uncharacterized protein</fullName>
    </submittedName>
</protein>
<evidence type="ECO:0000313" key="4">
    <source>
        <dbReference type="Proteomes" id="UP001367508"/>
    </source>
</evidence>
<evidence type="ECO:0000256" key="1">
    <source>
        <dbReference type="SAM" id="MobiDB-lite"/>
    </source>
</evidence>
<proteinExistence type="predicted"/>
<name>A0AAN9LWR4_CANGL</name>
<accession>A0AAN9LWR4</accession>
<feature type="signal peptide" evidence="2">
    <location>
        <begin position="1"/>
        <end position="22"/>
    </location>
</feature>
<gene>
    <name evidence="3" type="ORF">VNO77_12326</name>
</gene>
<feature type="region of interest" description="Disordered" evidence="1">
    <location>
        <begin position="62"/>
        <end position="88"/>
    </location>
</feature>
<reference evidence="3 4" key="1">
    <citation type="submission" date="2024-01" db="EMBL/GenBank/DDBJ databases">
        <title>The genomes of 5 underutilized Papilionoideae crops provide insights into root nodulation and disease resistanc.</title>
        <authorList>
            <person name="Jiang F."/>
        </authorList>
    </citation>
    <scope>NUCLEOTIDE SEQUENCE [LARGE SCALE GENOMIC DNA]</scope>
    <source>
        <strain evidence="3">LVBAO_FW01</strain>
        <tissue evidence="3">Leaves</tissue>
    </source>
</reference>
<evidence type="ECO:0000256" key="2">
    <source>
        <dbReference type="SAM" id="SignalP"/>
    </source>
</evidence>
<comment type="caution">
    <text evidence="3">The sequence shown here is derived from an EMBL/GenBank/DDBJ whole genome shotgun (WGS) entry which is preliminary data.</text>
</comment>
<keyword evidence="4" id="KW-1185">Reference proteome</keyword>
<dbReference type="Proteomes" id="UP001367508">
    <property type="component" value="Unassembled WGS sequence"/>
</dbReference>
<organism evidence="3 4">
    <name type="scientific">Canavalia gladiata</name>
    <name type="common">Sword bean</name>
    <name type="synonym">Dolichos gladiatus</name>
    <dbReference type="NCBI Taxonomy" id="3824"/>
    <lineage>
        <taxon>Eukaryota</taxon>
        <taxon>Viridiplantae</taxon>
        <taxon>Streptophyta</taxon>
        <taxon>Embryophyta</taxon>
        <taxon>Tracheophyta</taxon>
        <taxon>Spermatophyta</taxon>
        <taxon>Magnoliopsida</taxon>
        <taxon>eudicotyledons</taxon>
        <taxon>Gunneridae</taxon>
        <taxon>Pentapetalae</taxon>
        <taxon>rosids</taxon>
        <taxon>fabids</taxon>
        <taxon>Fabales</taxon>
        <taxon>Fabaceae</taxon>
        <taxon>Papilionoideae</taxon>
        <taxon>50 kb inversion clade</taxon>
        <taxon>NPAAA clade</taxon>
        <taxon>indigoferoid/millettioid clade</taxon>
        <taxon>Phaseoleae</taxon>
        <taxon>Canavalia</taxon>
    </lineage>
</organism>
<keyword evidence="2" id="KW-0732">Signal</keyword>
<feature type="chain" id="PRO_5043023418" evidence="2">
    <location>
        <begin position="23"/>
        <end position="88"/>
    </location>
</feature>
<evidence type="ECO:0000313" key="3">
    <source>
        <dbReference type="EMBL" id="KAK7343529.1"/>
    </source>
</evidence>
<dbReference type="AlphaFoldDB" id="A0AAN9LWR4"/>
<dbReference type="EMBL" id="JAYMYQ010000003">
    <property type="protein sequence ID" value="KAK7343529.1"/>
    <property type="molecule type" value="Genomic_DNA"/>
</dbReference>